<feature type="region of interest" description="Disordered" evidence="1">
    <location>
        <begin position="1"/>
        <end position="35"/>
    </location>
</feature>
<comment type="caution">
    <text evidence="2">The sequence shown here is derived from an EMBL/GenBank/DDBJ whole genome shotgun (WGS) entry which is preliminary data.</text>
</comment>
<sequence length="100" mass="11431">MSDNDFGTPDAHDATSVDERSVIESANADASLDKAVKDSLRNRPLGSVKITPEQRQQEYELRRQAAELGDPMPMAKYLLDQKMTREQAVQYFKKMEKNRQ</sequence>
<dbReference type="AlphaFoldDB" id="A0A0F9F2T5"/>
<dbReference type="EMBL" id="LAZR01022773">
    <property type="protein sequence ID" value="KKL80714.1"/>
    <property type="molecule type" value="Genomic_DNA"/>
</dbReference>
<name>A0A0F9F2T5_9ZZZZ</name>
<accession>A0A0F9F2T5</accession>
<protein>
    <submittedName>
        <fullName evidence="2">Uncharacterized protein</fullName>
    </submittedName>
</protein>
<gene>
    <name evidence="2" type="ORF">LCGC14_2002000</name>
</gene>
<proteinExistence type="predicted"/>
<evidence type="ECO:0000256" key="1">
    <source>
        <dbReference type="SAM" id="MobiDB-lite"/>
    </source>
</evidence>
<organism evidence="2">
    <name type="scientific">marine sediment metagenome</name>
    <dbReference type="NCBI Taxonomy" id="412755"/>
    <lineage>
        <taxon>unclassified sequences</taxon>
        <taxon>metagenomes</taxon>
        <taxon>ecological metagenomes</taxon>
    </lineage>
</organism>
<evidence type="ECO:0000313" key="2">
    <source>
        <dbReference type="EMBL" id="KKL80714.1"/>
    </source>
</evidence>
<feature type="compositionally biased region" description="Basic and acidic residues" evidence="1">
    <location>
        <begin position="10"/>
        <end position="22"/>
    </location>
</feature>
<reference evidence="2" key="1">
    <citation type="journal article" date="2015" name="Nature">
        <title>Complex archaea that bridge the gap between prokaryotes and eukaryotes.</title>
        <authorList>
            <person name="Spang A."/>
            <person name="Saw J.H."/>
            <person name="Jorgensen S.L."/>
            <person name="Zaremba-Niedzwiedzka K."/>
            <person name="Martijn J."/>
            <person name="Lind A.E."/>
            <person name="van Eijk R."/>
            <person name="Schleper C."/>
            <person name="Guy L."/>
            <person name="Ettema T.J."/>
        </authorList>
    </citation>
    <scope>NUCLEOTIDE SEQUENCE</scope>
</reference>